<dbReference type="SUPFAM" id="SSF48452">
    <property type="entry name" value="TPR-like"/>
    <property type="match status" value="1"/>
</dbReference>
<keyword evidence="7" id="KW-0723">Serine/threonine-protein kinase</keyword>
<evidence type="ECO:0000256" key="4">
    <source>
        <dbReference type="ARBA" id="ARBA00022840"/>
    </source>
</evidence>
<organism evidence="7 8">
    <name type="scientific">Candidatus Geothrix odensensis</name>
    <dbReference type="NCBI Taxonomy" id="2954440"/>
    <lineage>
        <taxon>Bacteria</taxon>
        <taxon>Pseudomonadati</taxon>
        <taxon>Acidobacteriota</taxon>
        <taxon>Holophagae</taxon>
        <taxon>Holophagales</taxon>
        <taxon>Holophagaceae</taxon>
        <taxon>Geothrix</taxon>
    </lineage>
</organism>
<evidence type="ECO:0000256" key="5">
    <source>
        <dbReference type="PROSITE-ProRule" id="PRU10141"/>
    </source>
</evidence>
<keyword evidence="2 5" id="KW-0547">Nucleotide-binding</keyword>
<keyword evidence="4 5" id="KW-0067">ATP-binding</keyword>
<dbReference type="EMBL" id="JADKCH010000002">
    <property type="protein sequence ID" value="MBK8571779.1"/>
    <property type="molecule type" value="Genomic_DNA"/>
</dbReference>
<reference evidence="7 8" key="1">
    <citation type="submission" date="2020-10" db="EMBL/GenBank/DDBJ databases">
        <title>Connecting structure to function with the recovery of over 1000 high-quality activated sludge metagenome-assembled genomes encoding full-length rRNA genes using long-read sequencing.</title>
        <authorList>
            <person name="Singleton C.M."/>
            <person name="Petriglieri F."/>
            <person name="Kristensen J.M."/>
            <person name="Kirkegaard R.H."/>
            <person name="Michaelsen T.Y."/>
            <person name="Andersen M.H."/>
            <person name="Karst S.M."/>
            <person name="Dueholm M.S."/>
            <person name="Nielsen P.H."/>
            <person name="Albertsen M."/>
        </authorList>
    </citation>
    <scope>NUCLEOTIDE SEQUENCE [LARGE SCALE GENOMIC DNA]</scope>
    <source>
        <strain evidence="7">OdNE_18-Q3-R46-58_MAXAC.008</strain>
    </source>
</reference>
<dbReference type="InterPro" id="IPR011009">
    <property type="entry name" value="Kinase-like_dom_sf"/>
</dbReference>
<dbReference type="Proteomes" id="UP000709959">
    <property type="component" value="Unassembled WGS sequence"/>
</dbReference>
<dbReference type="Pfam" id="PF00069">
    <property type="entry name" value="Pkinase"/>
    <property type="match status" value="1"/>
</dbReference>
<evidence type="ECO:0000256" key="3">
    <source>
        <dbReference type="ARBA" id="ARBA00022777"/>
    </source>
</evidence>
<dbReference type="PANTHER" id="PTHR43289:SF6">
    <property type="entry name" value="SERINE_THREONINE-PROTEIN KINASE NEKL-3"/>
    <property type="match status" value="1"/>
</dbReference>
<name>A0A936F090_9BACT</name>
<evidence type="ECO:0000256" key="1">
    <source>
        <dbReference type="ARBA" id="ARBA00022679"/>
    </source>
</evidence>
<dbReference type="Gene3D" id="3.30.200.20">
    <property type="entry name" value="Phosphorylase Kinase, domain 1"/>
    <property type="match status" value="1"/>
</dbReference>
<dbReference type="SMART" id="SM00220">
    <property type="entry name" value="S_TKc"/>
    <property type="match status" value="1"/>
</dbReference>
<gene>
    <name evidence="7" type="ORF">IPN91_03850</name>
</gene>
<sequence length="956" mass="105509">MTFTECDPPTEPGAMPSWARSADCVAVDRYLLGPELGRGGMGRVHAAWDPVLKRVVALKLLLGHDPDLHLRLLREARTQAKLDHPGICRIHDLGHAEGRPYIAMQLVQGRSLVDLHPELDFRAMASVLAGVADAIHAAHQAGLIHRDLKPANILVETRPDGSLHPCVVDFGLARDLTLQDQTLSWAVMGTPAFMSPEQTQGEALGPSTDIYSLGATLYALITGQPPYEGSTLAGLITNQSDSGVRAVRRLNAAVPRDLETITLKCLEREPAQRYATARALAEDLRRFLAGEPILARPVGPVGRLWRWARRRPALATTAATGLIASGLLLAWNGHIRATSRLREQAAQRFALEIRDAEHLLRIERMMPGHDIRPAEARLRARMAQIRQALNRLGKPSQGPGHYALGRGYLALKQYPEATRALEAAWQTDFQAPEVAYGLGMALLKQHEELRLQSIAKHEPSEVRLRLKQEMTPPALQWMARAKGASVDHPEYGAGLAAHAEGQVEEADRHFAQALEQAPWLYEAWIDRASNQMDESRFAGRTATPEQVKDAQATGEAYLRRAQQLAPSDDEALLKHAQLLTGEAITRAARDDRRSRPILEAHRLLELGLAIRPDSETIRVFLPSTALQLGFLMLSSGGDPAPMIRTAALRLESTAERKDWSRETEWLITMGTLHHLWWVVAEADQRFGRDPKGALAKARYWRNRVAPDIHHAFSLLIEAKDLADRGRNPDQVYREAIGILVGLRTALEGESQPFWHSTFGQALYEQAQWEWMARRGGQEPLGRAIASLESNRSRDARFAYTFYHLPRAHALRARMALASGQDPWPHVKAAVARGRQGQAINPDNAHLHLAAADAYLAEGQAWSAGGLEAGSSWANCRAALALGERANPRDYRLKLLRAELELTLAQASGGPAPHHVHAATAACREGLALKRDEPGFRRLLARLGDPEALMARPTLDP</sequence>
<dbReference type="CDD" id="cd14014">
    <property type="entry name" value="STKc_PknB_like"/>
    <property type="match status" value="1"/>
</dbReference>
<accession>A0A936F090</accession>
<dbReference type="Gene3D" id="1.25.40.10">
    <property type="entry name" value="Tetratricopeptide repeat domain"/>
    <property type="match status" value="1"/>
</dbReference>
<dbReference type="InterPro" id="IPR017441">
    <property type="entry name" value="Protein_kinase_ATP_BS"/>
</dbReference>
<dbReference type="InterPro" id="IPR008271">
    <property type="entry name" value="Ser/Thr_kinase_AS"/>
</dbReference>
<proteinExistence type="predicted"/>
<feature type="binding site" evidence="5">
    <location>
        <position position="59"/>
    </location>
    <ligand>
        <name>ATP</name>
        <dbReference type="ChEBI" id="CHEBI:30616"/>
    </ligand>
</feature>
<keyword evidence="1" id="KW-0808">Transferase</keyword>
<evidence type="ECO:0000313" key="7">
    <source>
        <dbReference type="EMBL" id="MBK8571779.1"/>
    </source>
</evidence>
<evidence type="ECO:0000256" key="2">
    <source>
        <dbReference type="ARBA" id="ARBA00022741"/>
    </source>
</evidence>
<keyword evidence="3 7" id="KW-0418">Kinase</keyword>
<comment type="caution">
    <text evidence="7">The sequence shown here is derived from an EMBL/GenBank/DDBJ whole genome shotgun (WGS) entry which is preliminary data.</text>
</comment>
<dbReference type="PROSITE" id="PS50011">
    <property type="entry name" value="PROTEIN_KINASE_DOM"/>
    <property type="match status" value="1"/>
</dbReference>
<dbReference type="GO" id="GO:0004674">
    <property type="term" value="F:protein serine/threonine kinase activity"/>
    <property type="evidence" value="ECO:0007669"/>
    <property type="project" value="UniProtKB-KW"/>
</dbReference>
<dbReference type="GO" id="GO:0005524">
    <property type="term" value="F:ATP binding"/>
    <property type="evidence" value="ECO:0007669"/>
    <property type="project" value="UniProtKB-UniRule"/>
</dbReference>
<dbReference type="InterPro" id="IPR011990">
    <property type="entry name" value="TPR-like_helical_dom_sf"/>
</dbReference>
<dbReference type="PROSITE" id="PS00107">
    <property type="entry name" value="PROTEIN_KINASE_ATP"/>
    <property type="match status" value="1"/>
</dbReference>
<evidence type="ECO:0000259" key="6">
    <source>
        <dbReference type="PROSITE" id="PS50011"/>
    </source>
</evidence>
<dbReference type="PROSITE" id="PS00108">
    <property type="entry name" value="PROTEIN_KINASE_ST"/>
    <property type="match status" value="1"/>
</dbReference>
<feature type="domain" description="Protein kinase" evidence="6">
    <location>
        <begin position="30"/>
        <end position="288"/>
    </location>
</feature>
<protein>
    <submittedName>
        <fullName evidence="7">Serine/threonine protein kinase</fullName>
    </submittedName>
</protein>
<dbReference type="AlphaFoldDB" id="A0A936F090"/>
<dbReference type="SUPFAM" id="SSF56112">
    <property type="entry name" value="Protein kinase-like (PK-like)"/>
    <property type="match status" value="1"/>
</dbReference>
<dbReference type="PANTHER" id="PTHR43289">
    <property type="entry name" value="MITOGEN-ACTIVATED PROTEIN KINASE KINASE KINASE 20-RELATED"/>
    <property type="match status" value="1"/>
</dbReference>
<evidence type="ECO:0000313" key="8">
    <source>
        <dbReference type="Proteomes" id="UP000709959"/>
    </source>
</evidence>
<dbReference type="InterPro" id="IPR000719">
    <property type="entry name" value="Prot_kinase_dom"/>
</dbReference>
<dbReference type="Gene3D" id="1.10.510.10">
    <property type="entry name" value="Transferase(Phosphotransferase) domain 1"/>
    <property type="match status" value="1"/>
</dbReference>